<feature type="transmembrane region" description="Helical" evidence="1">
    <location>
        <begin position="149"/>
        <end position="174"/>
    </location>
</feature>
<dbReference type="RefSeq" id="WP_007016575.1">
    <property type="nucleotide sequence ID" value="NZ_AAQH01000017.1"/>
</dbReference>
<dbReference type="GO" id="GO:0005886">
    <property type="term" value="C:plasma membrane"/>
    <property type="evidence" value="ECO:0007669"/>
    <property type="project" value="TreeGrafter"/>
</dbReference>
<gene>
    <name evidence="2" type="ORF">RED65_04825</name>
</gene>
<dbReference type="PANTHER" id="PTHR38684">
    <property type="entry name" value="PROTEIN AMPE"/>
    <property type="match status" value="1"/>
</dbReference>
<keyword evidence="1" id="KW-0472">Membrane</keyword>
<dbReference type="PANTHER" id="PTHR38684:SF1">
    <property type="entry name" value="PROTEIN AMPE"/>
    <property type="match status" value="1"/>
</dbReference>
<comment type="caution">
    <text evidence="2">The sequence shown here is derived from an EMBL/GenBank/DDBJ whole genome shotgun (WGS) entry which is preliminary data.</text>
</comment>
<feature type="transmembrane region" description="Helical" evidence="1">
    <location>
        <begin position="259"/>
        <end position="279"/>
    </location>
</feature>
<feature type="transmembrane region" description="Helical" evidence="1">
    <location>
        <begin position="70"/>
        <end position="89"/>
    </location>
</feature>
<evidence type="ECO:0000313" key="3">
    <source>
        <dbReference type="Proteomes" id="UP000004263"/>
    </source>
</evidence>
<name>Q1MZQ5_9GAMM</name>
<evidence type="ECO:0000313" key="2">
    <source>
        <dbReference type="EMBL" id="EAT11502.1"/>
    </source>
</evidence>
<proteinExistence type="predicted"/>
<dbReference type="OrthoDB" id="9811967at2"/>
<dbReference type="EMBL" id="AAQH01000017">
    <property type="protein sequence ID" value="EAT11502.1"/>
    <property type="molecule type" value="Genomic_DNA"/>
</dbReference>
<reference evidence="2 3" key="1">
    <citation type="submission" date="2006-03" db="EMBL/GenBank/DDBJ databases">
        <authorList>
            <person name="Pinhassi J."/>
            <person name="Pedros-Alio C."/>
            <person name="Ferriera S."/>
            <person name="Johnson J."/>
            <person name="Kravitz S."/>
            <person name="Halpern A."/>
            <person name="Remington K."/>
            <person name="Beeson K."/>
            <person name="Tran B."/>
            <person name="Rogers Y.-H."/>
            <person name="Friedman R."/>
            <person name="Venter J.C."/>
        </authorList>
    </citation>
    <scope>NUCLEOTIDE SEQUENCE [LARGE SCALE GENOMIC DNA]</scope>
    <source>
        <strain evidence="2 3">RED65</strain>
    </source>
</reference>
<feature type="transmembrane region" description="Helical" evidence="1">
    <location>
        <begin position="42"/>
        <end position="63"/>
    </location>
</feature>
<dbReference type="InterPro" id="IPR031347">
    <property type="entry name" value="AmpE"/>
</dbReference>
<keyword evidence="1" id="KW-0812">Transmembrane</keyword>
<dbReference type="HOGENOM" id="CLU_054212_2_0_6"/>
<organism evidence="2 3">
    <name type="scientific">Bermanella marisrubri</name>
    <dbReference type="NCBI Taxonomy" id="207949"/>
    <lineage>
        <taxon>Bacteria</taxon>
        <taxon>Pseudomonadati</taxon>
        <taxon>Pseudomonadota</taxon>
        <taxon>Gammaproteobacteria</taxon>
        <taxon>Oceanospirillales</taxon>
        <taxon>Oceanospirillaceae</taxon>
        <taxon>Bermanella</taxon>
    </lineage>
</organism>
<evidence type="ECO:0000256" key="1">
    <source>
        <dbReference type="SAM" id="Phobius"/>
    </source>
</evidence>
<dbReference type="AlphaFoldDB" id="Q1MZQ5"/>
<accession>Q1MZQ5</accession>
<dbReference type="GO" id="GO:0046677">
    <property type="term" value="P:response to antibiotic"/>
    <property type="evidence" value="ECO:0007669"/>
    <property type="project" value="TreeGrafter"/>
</dbReference>
<dbReference type="Proteomes" id="UP000004263">
    <property type="component" value="Unassembled WGS sequence"/>
</dbReference>
<dbReference type="InterPro" id="IPR052966">
    <property type="entry name" value="Beta-lactamase_Reg"/>
</dbReference>
<dbReference type="Pfam" id="PF17113">
    <property type="entry name" value="AmpE"/>
    <property type="match status" value="1"/>
</dbReference>
<keyword evidence="3" id="KW-1185">Reference proteome</keyword>
<keyword evidence="1" id="KW-1133">Transmembrane helix</keyword>
<sequence length="280" mass="32657">MKFIVLLFTVLLQRQTRKEGYERNRRWFKRLLSPFHFEQQSKTMQIMMYVGVVVLPCVALSALIERMDGLLGSFVSLLLQVALLLYILGRDNVSQKFKDYKNHWHNQDYQAAFYCARNFLSLEEQAQTSPYTLHTTVSKALIRAWFMRFFVFVFWYLLAGIGGAMFCLLSYWFYSESKIPWMKSVLDTMEWLPSRLLALSMSLAGDFNRSFSTVSKLWTDFQTNADQALGHTLETFNHQQEKGFDEAGAARTIDESNRLMLRCAILWLLVVAFLTIFAGF</sequence>
<protein>
    <submittedName>
        <fullName evidence="2">Membrane protein required for beta-lactamase induction</fullName>
    </submittedName>
</protein>
<dbReference type="STRING" id="207949.RED65_04825"/>